<feature type="transmembrane region" description="Helical" evidence="7">
    <location>
        <begin position="281"/>
        <end position="301"/>
    </location>
</feature>
<dbReference type="Pfam" id="PF07690">
    <property type="entry name" value="MFS_1"/>
    <property type="match status" value="1"/>
</dbReference>
<keyword evidence="4 7" id="KW-1133">Transmembrane helix</keyword>
<dbReference type="RefSeq" id="WP_103886597.1">
    <property type="nucleotide sequence ID" value="NZ_FNVU01000006.1"/>
</dbReference>
<dbReference type="PROSITE" id="PS50850">
    <property type="entry name" value="MFS"/>
    <property type="match status" value="1"/>
</dbReference>
<dbReference type="InterPro" id="IPR036259">
    <property type="entry name" value="MFS_trans_sf"/>
</dbReference>
<dbReference type="GO" id="GO:0005886">
    <property type="term" value="C:plasma membrane"/>
    <property type="evidence" value="ECO:0007669"/>
    <property type="project" value="UniProtKB-SubCell"/>
</dbReference>
<gene>
    <name evidence="9" type="ORF">SAMN05216223_106341</name>
</gene>
<evidence type="ECO:0000256" key="1">
    <source>
        <dbReference type="ARBA" id="ARBA00004651"/>
    </source>
</evidence>
<feature type="transmembrane region" description="Helical" evidence="7">
    <location>
        <begin position="453"/>
        <end position="475"/>
    </location>
</feature>
<dbReference type="CDD" id="cd17504">
    <property type="entry name" value="MFS_MMR_MDR_like"/>
    <property type="match status" value="1"/>
</dbReference>
<keyword evidence="5 7" id="KW-0472">Membrane</keyword>
<evidence type="ECO:0000259" key="8">
    <source>
        <dbReference type="PROSITE" id="PS50850"/>
    </source>
</evidence>
<feature type="transmembrane region" description="Helical" evidence="7">
    <location>
        <begin position="153"/>
        <end position="175"/>
    </location>
</feature>
<feature type="transmembrane region" description="Helical" evidence="7">
    <location>
        <begin position="119"/>
        <end position="141"/>
    </location>
</feature>
<dbReference type="PANTHER" id="PTHR42718:SF9">
    <property type="entry name" value="MAJOR FACILITATOR SUPERFAMILY MULTIDRUG TRANSPORTER MFSC"/>
    <property type="match status" value="1"/>
</dbReference>
<sequence>MSEGSEAAVLGQVGDGEDAKGRWNPSEIAALSVVAMAGLLAALTQSLLIPVLPKIMLDLGSSSGGTQWLLTSTLLVASVAVPVAGRLGDLYGKKTMLLFCAAMLAVGSLISALSDNLALMIVGRAVVGLSSAVIPLGISLLSSTLAPRRVASGIALVSAMLGIGGALGVPLAAWIGEHADYHVLFWITVVGGALSFVGTWFLLSEPPERATGRLDLPGTVVLAVALVCLLLPLSQASEWGWGSASTIGLLVGAVVLLVGFVGWERRSPSPLVDVVVNARPALLLTNVASVCVGFALFATLIGTASYVEAPARTGYGFGSSVVVGGLCLLPSGLAMLLLSPVSAALTNRVGPKITLAIGAVVVAAGFLVRIGFDDHLWEIIVGTSIAGAGSGIAYAAMPSLIGLAAPASSLAAANGLNTLCRTVGSSLASAVGGTLFASQVVDVAGQAFPSQGAYRVLFALCAGAAVVGAAIALTVPTRSDEDDAVAAA</sequence>
<dbReference type="EMBL" id="FNVU01000006">
    <property type="protein sequence ID" value="SEG57483.1"/>
    <property type="molecule type" value="Genomic_DNA"/>
</dbReference>
<feature type="transmembrane region" description="Helical" evidence="7">
    <location>
        <begin position="321"/>
        <end position="341"/>
    </location>
</feature>
<feature type="transmembrane region" description="Helical" evidence="7">
    <location>
        <begin position="214"/>
        <end position="233"/>
    </location>
</feature>
<comment type="subcellular location">
    <subcellularLocation>
        <location evidence="1">Cell membrane</location>
        <topology evidence="1">Multi-pass membrane protein</topology>
    </subcellularLocation>
</comment>
<evidence type="ECO:0000256" key="6">
    <source>
        <dbReference type="ARBA" id="ARBA00023251"/>
    </source>
</evidence>
<evidence type="ECO:0000256" key="2">
    <source>
        <dbReference type="ARBA" id="ARBA00022448"/>
    </source>
</evidence>
<evidence type="ECO:0000256" key="5">
    <source>
        <dbReference type="ARBA" id="ARBA00023136"/>
    </source>
</evidence>
<keyword evidence="10" id="KW-1185">Reference proteome</keyword>
<keyword evidence="2" id="KW-0813">Transport</keyword>
<feature type="transmembrane region" description="Helical" evidence="7">
    <location>
        <begin position="68"/>
        <end position="88"/>
    </location>
</feature>
<feature type="transmembrane region" description="Helical" evidence="7">
    <location>
        <begin position="28"/>
        <end position="48"/>
    </location>
</feature>
<feature type="transmembrane region" description="Helical" evidence="7">
    <location>
        <begin position="239"/>
        <end position="261"/>
    </location>
</feature>
<dbReference type="InterPro" id="IPR020846">
    <property type="entry name" value="MFS_dom"/>
</dbReference>
<evidence type="ECO:0000256" key="3">
    <source>
        <dbReference type="ARBA" id="ARBA00022692"/>
    </source>
</evidence>
<dbReference type="Gene3D" id="1.20.1250.20">
    <property type="entry name" value="MFS general substrate transporter like domains"/>
    <property type="match status" value="2"/>
</dbReference>
<evidence type="ECO:0000256" key="7">
    <source>
        <dbReference type="SAM" id="Phobius"/>
    </source>
</evidence>
<organism evidence="9 10">
    <name type="scientific">Actinacidiphila yanglinensis</name>
    <dbReference type="NCBI Taxonomy" id="310779"/>
    <lineage>
        <taxon>Bacteria</taxon>
        <taxon>Bacillati</taxon>
        <taxon>Actinomycetota</taxon>
        <taxon>Actinomycetes</taxon>
        <taxon>Kitasatosporales</taxon>
        <taxon>Streptomycetaceae</taxon>
        <taxon>Actinacidiphila</taxon>
    </lineage>
</organism>
<evidence type="ECO:0000313" key="9">
    <source>
        <dbReference type="EMBL" id="SEG57483.1"/>
    </source>
</evidence>
<keyword evidence="3 7" id="KW-0812">Transmembrane</keyword>
<keyword evidence="6" id="KW-0046">Antibiotic resistance</keyword>
<feature type="domain" description="Major facilitator superfamily (MFS) profile" evidence="8">
    <location>
        <begin position="30"/>
        <end position="480"/>
    </location>
</feature>
<proteinExistence type="predicted"/>
<name>A0A1H6B9G9_9ACTN</name>
<dbReference type="Proteomes" id="UP000236754">
    <property type="component" value="Unassembled WGS sequence"/>
</dbReference>
<dbReference type="SUPFAM" id="SSF103473">
    <property type="entry name" value="MFS general substrate transporter"/>
    <property type="match status" value="1"/>
</dbReference>
<feature type="transmembrane region" description="Helical" evidence="7">
    <location>
        <begin position="353"/>
        <end position="372"/>
    </location>
</feature>
<evidence type="ECO:0000256" key="4">
    <source>
        <dbReference type="ARBA" id="ARBA00022989"/>
    </source>
</evidence>
<dbReference type="GO" id="GO:0022857">
    <property type="term" value="F:transmembrane transporter activity"/>
    <property type="evidence" value="ECO:0007669"/>
    <property type="project" value="InterPro"/>
</dbReference>
<dbReference type="AlphaFoldDB" id="A0A1H6B9G9"/>
<dbReference type="PANTHER" id="PTHR42718">
    <property type="entry name" value="MAJOR FACILITATOR SUPERFAMILY MULTIDRUG TRANSPORTER MFSC"/>
    <property type="match status" value="1"/>
</dbReference>
<evidence type="ECO:0000313" key="10">
    <source>
        <dbReference type="Proteomes" id="UP000236754"/>
    </source>
</evidence>
<accession>A0A1H6B9G9</accession>
<reference evidence="9 10" key="1">
    <citation type="submission" date="2016-10" db="EMBL/GenBank/DDBJ databases">
        <authorList>
            <person name="de Groot N.N."/>
        </authorList>
    </citation>
    <scope>NUCLEOTIDE SEQUENCE [LARGE SCALE GENOMIC DNA]</scope>
    <source>
        <strain evidence="9 10">CGMCC 4.2023</strain>
    </source>
</reference>
<feature type="transmembrane region" description="Helical" evidence="7">
    <location>
        <begin position="181"/>
        <end position="202"/>
    </location>
</feature>
<feature type="transmembrane region" description="Helical" evidence="7">
    <location>
        <begin position="95"/>
        <end position="113"/>
    </location>
</feature>
<dbReference type="InterPro" id="IPR011701">
    <property type="entry name" value="MFS"/>
</dbReference>
<protein>
    <submittedName>
        <fullName evidence="9">Major Facilitator Superfamily protein</fullName>
    </submittedName>
</protein>
<dbReference type="OrthoDB" id="4484751at2"/>
<dbReference type="GO" id="GO:0046677">
    <property type="term" value="P:response to antibiotic"/>
    <property type="evidence" value="ECO:0007669"/>
    <property type="project" value="UniProtKB-KW"/>
</dbReference>